<dbReference type="GO" id="GO:0000307">
    <property type="term" value="C:cyclin-dependent protein kinase holoenzyme complex"/>
    <property type="evidence" value="ECO:0007669"/>
    <property type="project" value="TreeGrafter"/>
</dbReference>
<name>A0A9P7BWQ5_RHIOR</name>
<dbReference type="Pfam" id="PF08613">
    <property type="entry name" value="Cyclin"/>
    <property type="match status" value="1"/>
</dbReference>
<dbReference type="PANTHER" id="PTHR15615:SF27">
    <property type="entry name" value="PHO85 CYCLIN CLG1"/>
    <property type="match status" value="1"/>
</dbReference>
<dbReference type="InterPro" id="IPR036915">
    <property type="entry name" value="Cyclin-like_sf"/>
</dbReference>
<evidence type="ECO:0000313" key="2">
    <source>
        <dbReference type="Proteomes" id="UP000716291"/>
    </source>
</evidence>
<dbReference type="GO" id="GO:0016538">
    <property type="term" value="F:cyclin-dependent protein serine/threonine kinase regulator activity"/>
    <property type="evidence" value="ECO:0007669"/>
    <property type="project" value="TreeGrafter"/>
</dbReference>
<protein>
    <recommendedName>
        <fullName evidence="3">Cyclin</fullName>
    </recommendedName>
</protein>
<dbReference type="SUPFAM" id="SSF47954">
    <property type="entry name" value="Cyclin-like"/>
    <property type="match status" value="1"/>
</dbReference>
<dbReference type="GO" id="GO:0019901">
    <property type="term" value="F:protein kinase binding"/>
    <property type="evidence" value="ECO:0007669"/>
    <property type="project" value="InterPro"/>
</dbReference>
<dbReference type="InterPro" id="IPR013922">
    <property type="entry name" value="Cyclin_PHO80-like"/>
</dbReference>
<dbReference type="PANTHER" id="PTHR15615">
    <property type="match status" value="1"/>
</dbReference>
<comment type="caution">
    <text evidence="1">The sequence shown here is derived from an EMBL/GenBank/DDBJ whole genome shotgun (WGS) entry which is preliminary data.</text>
</comment>
<accession>A0A9P7BWQ5</accession>
<proteinExistence type="predicted"/>
<organism evidence="1 2">
    <name type="scientific">Rhizopus oryzae</name>
    <name type="common">Mucormycosis agent</name>
    <name type="synonym">Rhizopus arrhizus var. delemar</name>
    <dbReference type="NCBI Taxonomy" id="64495"/>
    <lineage>
        <taxon>Eukaryota</taxon>
        <taxon>Fungi</taxon>
        <taxon>Fungi incertae sedis</taxon>
        <taxon>Mucoromycota</taxon>
        <taxon>Mucoromycotina</taxon>
        <taxon>Mucoromycetes</taxon>
        <taxon>Mucorales</taxon>
        <taxon>Mucorineae</taxon>
        <taxon>Rhizopodaceae</taxon>
        <taxon>Rhizopus</taxon>
    </lineage>
</organism>
<dbReference type="CDD" id="cd20557">
    <property type="entry name" value="CYCLIN_ScPCL1-like"/>
    <property type="match status" value="1"/>
</dbReference>
<dbReference type="OrthoDB" id="244495at2759"/>
<sequence length="357" mass="41223">MYPQQKLQKDTTGAQSFTTIREENTRLLQSLHAQQRKEPIPSATDAKPNVTMSIAEIADFSSTIVYLIWHARRQSVMDLHSSSKAGQQILNATQLSESVVLLSLKYIAILLQNSPHIQGADGSEYRLFTVALMLANKFLDDNTFTNKTWSEVTGMKVTDLNIMELEFLDVLQFRLTVKKEEYERWRTALYDFRHQLLCVPEEIQRQKLMETVAQSRQQEQYYRQQQSARDYYLFSKPQHSYPAVIHQGPLTRVQLRIPPHPVYRKVSGTPVVITPVYAQDNTPQPFGSSLYKPEDFNHTTHSYYYQNSNHTSSTNTPIPDHHNVNLLKQNSYKSNTTTKNMPPPSAYYNPYHSTFLA</sequence>
<keyword evidence="2" id="KW-1185">Reference proteome</keyword>
<evidence type="ECO:0008006" key="3">
    <source>
        <dbReference type="Google" id="ProtNLM"/>
    </source>
</evidence>
<dbReference type="GO" id="GO:0005634">
    <property type="term" value="C:nucleus"/>
    <property type="evidence" value="ECO:0007669"/>
    <property type="project" value="TreeGrafter"/>
</dbReference>
<gene>
    <name evidence="1" type="ORF">G6F64_001826</name>
</gene>
<dbReference type="Proteomes" id="UP000716291">
    <property type="component" value="Unassembled WGS sequence"/>
</dbReference>
<evidence type="ECO:0000313" key="1">
    <source>
        <dbReference type="EMBL" id="KAG1313973.1"/>
    </source>
</evidence>
<dbReference type="Gene3D" id="1.10.472.10">
    <property type="entry name" value="Cyclin-like"/>
    <property type="match status" value="1"/>
</dbReference>
<dbReference type="EMBL" id="JAANQT010000148">
    <property type="protein sequence ID" value="KAG1313973.1"/>
    <property type="molecule type" value="Genomic_DNA"/>
</dbReference>
<reference evidence="1" key="1">
    <citation type="journal article" date="2020" name="Microb. Genom.">
        <title>Genetic diversity of clinical and environmental Mucorales isolates obtained from an investigation of mucormycosis cases among solid organ transplant recipients.</title>
        <authorList>
            <person name="Nguyen M.H."/>
            <person name="Kaul D."/>
            <person name="Muto C."/>
            <person name="Cheng S.J."/>
            <person name="Richter R.A."/>
            <person name="Bruno V.M."/>
            <person name="Liu G."/>
            <person name="Beyhan S."/>
            <person name="Sundermann A.J."/>
            <person name="Mounaud S."/>
            <person name="Pasculle A.W."/>
            <person name="Nierman W.C."/>
            <person name="Driscoll E."/>
            <person name="Cumbie R."/>
            <person name="Clancy C.J."/>
            <person name="Dupont C.L."/>
        </authorList>
    </citation>
    <scope>NUCLEOTIDE SEQUENCE</scope>
    <source>
        <strain evidence="1">GL11</strain>
    </source>
</reference>
<dbReference type="AlphaFoldDB" id="A0A9P7BWQ5"/>